<feature type="region of interest" description="Disordered" evidence="1">
    <location>
        <begin position="1"/>
        <end position="44"/>
    </location>
</feature>
<feature type="transmembrane region" description="Helical" evidence="2">
    <location>
        <begin position="384"/>
        <end position="410"/>
    </location>
</feature>
<dbReference type="InterPro" id="IPR026898">
    <property type="entry name" value="PrsW"/>
</dbReference>
<dbReference type="Pfam" id="PF13367">
    <property type="entry name" value="PrsW-protease"/>
    <property type="match status" value="1"/>
</dbReference>
<protein>
    <recommendedName>
        <fullName evidence="5">PrsW family intramembrane metalloprotease</fullName>
    </recommendedName>
</protein>
<evidence type="ECO:0000256" key="2">
    <source>
        <dbReference type="SAM" id="Phobius"/>
    </source>
</evidence>
<feature type="transmembrane region" description="Helical" evidence="2">
    <location>
        <begin position="430"/>
        <end position="454"/>
    </location>
</feature>
<name>A0A8J3INH4_9CHLR</name>
<feature type="transmembrane region" description="Helical" evidence="2">
    <location>
        <begin position="159"/>
        <end position="189"/>
    </location>
</feature>
<evidence type="ECO:0000256" key="1">
    <source>
        <dbReference type="SAM" id="MobiDB-lite"/>
    </source>
</evidence>
<dbReference type="Proteomes" id="UP000597444">
    <property type="component" value="Unassembled WGS sequence"/>
</dbReference>
<organism evidence="3 4">
    <name type="scientific">Reticulibacter mediterranei</name>
    <dbReference type="NCBI Taxonomy" id="2778369"/>
    <lineage>
        <taxon>Bacteria</taxon>
        <taxon>Bacillati</taxon>
        <taxon>Chloroflexota</taxon>
        <taxon>Ktedonobacteria</taxon>
        <taxon>Ktedonobacterales</taxon>
        <taxon>Reticulibacteraceae</taxon>
        <taxon>Reticulibacter</taxon>
    </lineage>
</organism>
<dbReference type="RefSeq" id="WP_220204723.1">
    <property type="nucleotide sequence ID" value="NZ_BNJK01000001.1"/>
</dbReference>
<keyword evidence="2" id="KW-0472">Membrane</keyword>
<feature type="transmembrane region" description="Helical" evidence="2">
    <location>
        <begin position="269"/>
        <end position="292"/>
    </location>
</feature>
<proteinExistence type="predicted"/>
<feature type="transmembrane region" description="Helical" evidence="2">
    <location>
        <begin position="244"/>
        <end position="263"/>
    </location>
</feature>
<feature type="transmembrane region" description="Helical" evidence="2">
    <location>
        <begin position="201"/>
        <end position="223"/>
    </location>
</feature>
<reference evidence="3" key="1">
    <citation type="submission" date="2020-10" db="EMBL/GenBank/DDBJ databases">
        <title>Taxonomic study of unclassified bacteria belonging to the class Ktedonobacteria.</title>
        <authorList>
            <person name="Yabe S."/>
            <person name="Wang C.M."/>
            <person name="Zheng Y."/>
            <person name="Sakai Y."/>
            <person name="Cavaletti L."/>
            <person name="Monciardini P."/>
            <person name="Donadio S."/>
        </authorList>
    </citation>
    <scope>NUCLEOTIDE SEQUENCE</scope>
    <source>
        <strain evidence="3">ID150040</strain>
    </source>
</reference>
<feature type="transmembrane region" description="Helical" evidence="2">
    <location>
        <begin position="466"/>
        <end position="483"/>
    </location>
</feature>
<accession>A0A8J3INH4</accession>
<evidence type="ECO:0000313" key="4">
    <source>
        <dbReference type="Proteomes" id="UP000597444"/>
    </source>
</evidence>
<keyword evidence="2" id="KW-0812">Transmembrane</keyword>
<comment type="caution">
    <text evidence="3">The sequence shown here is derived from an EMBL/GenBank/DDBJ whole genome shotgun (WGS) entry which is preliminary data.</text>
</comment>
<evidence type="ECO:0008006" key="5">
    <source>
        <dbReference type="Google" id="ProtNLM"/>
    </source>
</evidence>
<gene>
    <name evidence="3" type="ORF">KSF_040080</name>
</gene>
<feature type="transmembrane region" description="Helical" evidence="2">
    <location>
        <begin position="360"/>
        <end position="377"/>
    </location>
</feature>
<dbReference type="AlphaFoldDB" id="A0A8J3INH4"/>
<feature type="region of interest" description="Disordered" evidence="1">
    <location>
        <begin position="542"/>
        <end position="570"/>
    </location>
</feature>
<feature type="transmembrane region" description="Helical" evidence="2">
    <location>
        <begin position="312"/>
        <end position="340"/>
    </location>
</feature>
<evidence type="ECO:0000313" key="3">
    <source>
        <dbReference type="EMBL" id="GHO93960.1"/>
    </source>
</evidence>
<feature type="transmembrane region" description="Helical" evidence="2">
    <location>
        <begin position="510"/>
        <end position="533"/>
    </location>
</feature>
<dbReference type="GO" id="GO:0008233">
    <property type="term" value="F:peptidase activity"/>
    <property type="evidence" value="ECO:0007669"/>
    <property type="project" value="InterPro"/>
</dbReference>
<dbReference type="EMBL" id="BNJK01000001">
    <property type="protein sequence ID" value="GHO93960.1"/>
    <property type="molecule type" value="Genomic_DNA"/>
</dbReference>
<keyword evidence="2" id="KW-1133">Transmembrane helix</keyword>
<sequence length="570" mass="63314">MGSEYMGPFPDPTPQNYQRFPPRRPSPPPSERFDDEDTQPKLRTVPARVRLVQQPAQNLPPEPVYREHVTGSLAVPRSEAPKFRPAYQPYQPAPGSMPSAPQMRGQQQPFHPYGPAYGPPPGYNGQRGYPYPPMPYGYYPGYYYPYWYPQKPRRSGYQLATAITSFVGSILSIITGFLCLFIFLITVLMPSTRSISQDMQFASLMEFLAFALAGLAGGGFALYHSIRAWFFPQKGSSRFKLPPFWAFLGLYLLVIAVGTYLYFTRQSVAYPALTVLLIVLSGILPAATVMSLGLRRIHFPKQIQWPTTWRRFAVALISGSTLGILLALVFELVLSVVVSLELGVKITSLDNPDQPVPNDFRSILFMFILVSVIAPIVEEAVKPLAVVVLIGRIRSAAEAFVLGMACGIGFDLVETTGYIGQGYQDWLSVALQRSSAGLLHGFGAGMVALGWYFITHRDSTGKANRVWLAFGCWGYAIMQHALWNGSFGLQLLPAPIGPYLENGTLPLGPVTLPAFILVYVVETVLMLVFFLFVTKRLRAKNEEQQPPANVNPSRPMPINQPIQQRVPVRV</sequence>
<keyword evidence="4" id="KW-1185">Reference proteome</keyword>